<dbReference type="RefSeq" id="WP_087142687.1">
    <property type="nucleotide sequence ID" value="NZ_FUKI01000064.1"/>
</dbReference>
<protein>
    <submittedName>
        <fullName evidence="1">Uncharacterized protein</fullName>
    </submittedName>
</protein>
<keyword evidence="2" id="KW-1185">Reference proteome</keyword>
<accession>A0A1R4H3G7</accession>
<dbReference type="AlphaFoldDB" id="A0A1R4H3G7"/>
<organism evidence="1 2">
    <name type="scientific">Crenothrix polyspora</name>
    <dbReference type="NCBI Taxonomy" id="360316"/>
    <lineage>
        <taxon>Bacteria</taxon>
        <taxon>Pseudomonadati</taxon>
        <taxon>Pseudomonadota</taxon>
        <taxon>Gammaproteobacteria</taxon>
        <taxon>Methylococcales</taxon>
        <taxon>Crenotrichaceae</taxon>
        <taxon>Crenothrix</taxon>
    </lineage>
</organism>
<proteinExistence type="predicted"/>
<gene>
    <name evidence="1" type="ORF">CRENPOLYSF1_1560002</name>
</gene>
<dbReference type="OrthoDB" id="7931241at2"/>
<sequence>MNKLSADRNPTTDKPTSSDARYAPARWWQWILVHPTLFIALLSPSVPTLIETIKSVKLGVGYGQSEIAELQNTMWRTNHECAKAPFKGYATKTNIQVDGTICKSGDVLLRVAYPNKEPGYWWVPLEGIIKNNKMGGLITAANAASDSAPIIVADAVLCQRFITDGQLLRRIDTGQGCFDEIVNTYTGQVIQRNPVACSNTC</sequence>
<dbReference type="EMBL" id="FUKI01000064">
    <property type="protein sequence ID" value="SJM90782.1"/>
    <property type="molecule type" value="Genomic_DNA"/>
</dbReference>
<evidence type="ECO:0000313" key="1">
    <source>
        <dbReference type="EMBL" id="SJM90782.1"/>
    </source>
</evidence>
<dbReference type="Proteomes" id="UP000195667">
    <property type="component" value="Unassembled WGS sequence"/>
</dbReference>
<name>A0A1R4H3G7_9GAMM</name>
<reference evidence="2" key="1">
    <citation type="submission" date="2017-02" db="EMBL/GenBank/DDBJ databases">
        <authorList>
            <person name="Daims H."/>
        </authorList>
    </citation>
    <scope>NUCLEOTIDE SEQUENCE [LARGE SCALE GENOMIC DNA]</scope>
</reference>
<evidence type="ECO:0000313" key="2">
    <source>
        <dbReference type="Proteomes" id="UP000195667"/>
    </source>
</evidence>